<accession>A0AAV2BDB9</accession>
<name>A0AAV2BDB9_9ARAC</name>
<protein>
    <submittedName>
        <fullName evidence="1">Uncharacterized protein</fullName>
    </submittedName>
</protein>
<evidence type="ECO:0000313" key="2">
    <source>
        <dbReference type="Proteomes" id="UP001497382"/>
    </source>
</evidence>
<feature type="non-terminal residue" evidence="1">
    <location>
        <position position="95"/>
    </location>
</feature>
<gene>
    <name evidence="1" type="ORF">LARSCL_LOCUS18600</name>
</gene>
<evidence type="ECO:0000313" key="1">
    <source>
        <dbReference type="EMBL" id="CAL1294226.1"/>
    </source>
</evidence>
<comment type="caution">
    <text evidence="1">The sequence shown here is derived from an EMBL/GenBank/DDBJ whole genome shotgun (WGS) entry which is preliminary data.</text>
</comment>
<reference evidence="1 2" key="1">
    <citation type="submission" date="2024-04" db="EMBL/GenBank/DDBJ databases">
        <authorList>
            <person name="Rising A."/>
            <person name="Reimegard J."/>
            <person name="Sonavane S."/>
            <person name="Akerstrom W."/>
            <person name="Nylinder S."/>
            <person name="Hedman E."/>
            <person name="Kallberg Y."/>
        </authorList>
    </citation>
    <scope>NUCLEOTIDE SEQUENCE [LARGE SCALE GENOMIC DNA]</scope>
</reference>
<proteinExistence type="predicted"/>
<organism evidence="1 2">
    <name type="scientific">Larinioides sclopetarius</name>
    <dbReference type="NCBI Taxonomy" id="280406"/>
    <lineage>
        <taxon>Eukaryota</taxon>
        <taxon>Metazoa</taxon>
        <taxon>Ecdysozoa</taxon>
        <taxon>Arthropoda</taxon>
        <taxon>Chelicerata</taxon>
        <taxon>Arachnida</taxon>
        <taxon>Araneae</taxon>
        <taxon>Araneomorphae</taxon>
        <taxon>Entelegynae</taxon>
        <taxon>Araneoidea</taxon>
        <taxon>Araneidae</taxon>
        <taxon>Larinioides</taxon>
    </lineage>
</organism>
<dbReference type="AlphaFoldDB" id="A0AAV2BDB9"/>
<dbReference type="EMBL" id="CAXIEN010000340">
    <property type="protein sequence ID" value="CAL1294226.1"/>
    <property type="molecule type" value="Genomic_DNA"/>
</dbReference>
<keyword evidence="2" id="KW-1185">Reference proteome</keyword>
<dbReference type="Proteomes" id="UP001497382">
    <property type="component" value="Unassembled WGS sequence"/>
</dbReference>
<sequence length="95" mass="10694">MATDTAMAMVTDTVTATDTAATTTIPLTDMDMVTMGIMDMVTTNLLCLLDSENDEKRETHLSLKAEANTVMLKRTIYLREETTKRYPKFDEKIHS</sequence>